<reference evidence="3 4" key="1">
    <citation type="submission" date="2025-04" db="UniProtKB">
        <authorList>
            <consortium name="RefSeq"/>
        </authorList>
    </citation>
    <scope>IDENTIFICATION</scope>
</reference>
<dbReference type="PANTHER" id="PTHR14942">
    <property type="entry name" value="U11/U12 SMALL NUCLEAR RIBONUCLEOPROTEIN 25 KDA PROTEIN"/>
    <property type="match status" value="1"/>
</dbReference>
<dbReference type="Proteomes" id="UP001515500">
    <property type="component" value="Chromosome 20"/>
</dbReference>
<evidence type="ECO:0000313" key="3">
    <source>
        <dbReference type="RefSeq" id="XP_039116011.1"/>
    </source>
</evidence>
<gene>
    <name evidence="3 4" type="primary">LOC120251530</name>
</gene>
<keyword evidence="3 4" id="KW-0687">Ribonucleoprotein</keyword>
<dbReference type="InterPro" id="IPR029071">
    <property type="entry name" value="Ubiquitin-like_domsf"/>
</dbReference>
<dbReference type="InterPro" id="IPR040610">
    <property type="entry name" value="SNRNP25_ubiquitin"/>
</dbReference>
<sequence length="207" mass="23067">MGSPPGSLPNLYFSKQMEIGSQNEEVVAYNSSTAKKARLQATLSALLDDPLLFDVPRKPTLVDVDTLINMELGSAMKVTVVKVDTTSFDVTVFNSATLKDLKSAISKKINEVEQAQMGHRFISWRHVWNNFCLSHQNEKLIDDKSLLAAFGIRNNSKPWLEHNFQINDAARPDENNIIHKVVCQRPTSLILEGPSCIGKTTWARSLG</sequence>
<dbReference type="PANTHER" id="PTHR14942:SF0">
    <property type="entry name" value="U11_U12 SMALL NUCLEAR RIBONUCLEOPROTEIN 25 KDA PROTEIN"/>
    <property type="match status" value="1"/>
</dbReference>
<dbReference type="AlphaFoldDB" id="A0AB40AP45"/>
<organism evidence="2 3">
    <name type="scientific">Dioscorea cayennensis subsp. rotundata</name>
    <name type="common">White Guinea yam</name>
    <name type="synonym">Dioscorea rotundata</name>
    <dbReference type="NCBI Taxonomy" id="55577"/>
    <lineage>
        <taxon>Eukaryota</taxon>
        <taxon>Viridiplantae</taxon>
        <taxon>Streptophyta</taxon>
        <taxon>Embryophyta</taxon>
        <taxon>Tracheophyta</taxon>
        <taxon>Spermatophyta</taxon>
        <taxon>Magnoliopsida</taxon>
        <taxon>Liliopsida</taxon>
        <taxon>Dioscoreales</taxon>
        <taxon>Dioscoreaceae</taxon>
        <taxon>Dioscorea</taxon>
    </lineage>
</organism>
<dbReference type="RefSeq" id="XP_039116011.1">
    <property type="nucleotide sequence ID" value="XM_039260077.1"/>
</dbReference>
<evidence type="ECO:0000313" key="2">
    <source>
        <dbReference type="Proteomes" id="UP001515500"/>
    </source>
</evidence>
<protein>
    <submittedName>
        <fullName evidence="3">U11/U12 small nuclear ribonucleoprotein 25 kDa protein isoform X1</fullName>
    </submittedName>
    <submittedName>
        <fullName evidence="4">U11/U12 small nuclear ribonucleoprotein 25 kDa protein isoform X2</fullName>
    </submittedName>
</protein>
<feature type="domain" description="SNRNP25 ubiquitin-like" evidence="1">
    <location>
        <begin position="76"/>
        <end position="157"/>
    </location>
</feature>
<evidence type="ECO:0000313" key="4">
    <source>
        <dbReference type="RefSeq" id="XP_039116012.1"/>
    </source>
</evidence>
<dbReference type="RefSeq" id="XP_039116012.1">
    <property type="nucleotide sequence ID" value="XM_039260078.1"/>
</dbReference>
<dbReference type="GO" id="GO:1990904">
    <property type="term" value="C:ribonucleoprotein complex"/>
    <property type="evidence" value="ECO:0007669"/>
    <property type="project" value="UniProtKB-KW"/>
</dbReference>
<accession>A0AB40AP45</accession>
<proteinExistence type="predicted"/>
<evidence type="ECO:0000259" key="1">
    <source>
        <dbReference type="Pfam" id="PF18036"/>
    </source>
</evidence>
<dbReference type="Gene3D" id="3.10.20.90">
    <property type="entry name" value="Phosphatidylinositol 3-kinase Catalytic Subunit, Chain A, domain 1"/>
    <property type="match status" value="1"/>
</dbReference>
<keyword evidence="2" id="KW-1185">Reference proteome</keyword>
<name>A0AB40AP45_DIOCR</name>
<dbReference type="SUPFAM" id="SSF54236">
    <property type="entry name" value="Ubiquitin-like"/>
    <property type="match status" value="1"/>
</dbReference>
<dbReference type="Pfam" id="PF18036">
    <property type="entry name" value="Ubiquitin_4"/>
    <property type="match status" value="1"/>
</dbReference>
<dbReference type="GeneID" id="120251530"/>
<dbReference type="CDD" id="cd17058">
    <property type="entry name" value="Ubl_SNRNP25"/>
    <property type="match status" value="1"/>
</dbReference>
<dbReference type="InterPro" id="IPR039690">
    <property type="entry name" value="SNRNP25"/>
</dbReference>
<dbReference type="GO" id="GO:0000398">
    <property type="term" value="P:mRNA splicing, via spliceosome"/>
    <property type="evidence" value="ECO:0007669"/>
    <property type="project" value="InterPro"/>
</dbReference>